<evidence type="ECO:0000313" key="3">
    <source>
        <dbReference type="Proteomes" id="UP001209878"/>
    </source>
</evidence>
<reference evidence="2" key="1">
    <citation type="journal article" date="2023" name="Mol. Biol. Evol.">
        <title>Third-Generation Sequencing Reveals the Adaptive Role of the Epigenome in Three Deep-Sea Polychaetes.</title>
        <authorList>
            <person name="Perez M."/>
            <person name="Aroh O."/>
            <person name="Sun Y."/>
            <person name="Lan Y."/>
            <person name="Juniper S.K."/>
            <person name="Young C.R."/>
            <person name="Angers B."/>
            <person name="Qian P.Y."/>
        </authorList>
    </citation>
    <scope>NUCLEOTIDE SEQUENCE</scope>
    <source>
        <strain evidence="2">R07B-5</strain>
    </source>
</reference>
<feature type="domain" description="Vitellinogen open beta-sheet" evidence="1">
    <location>
        <begin position="5"/>
        <end position="130"/>
    </location>
</feature>
<dbReference type="Pfam" id="PF09172">
    <property type="entry name" value="Vit_open_b-sht"/>
    <property type="match status" value="1"/>
</dbReference>
<gene>
    <name evidence="2" type="ORF">NP493_213g03001</name>
</gene>
<dbReference type="AlphaFoldDB" id="A0AAD9P183"/>
<comment type="caution">
    <text evidence="2">The sequence shown here is derived from an EMBL/GenBank/DDBJ whole genome shotgun (WGS) entry which is preliminary data.</text>
</comment>
<dbReference type="GO" id="GO:0005319">
    <property type="term" value="F:lipid transporter activity"/>
    <property type="evidence" value="ECO:0007669"/>
    <property type="project" value="InterPro"/>
</dbReference>
<dbReference type="EMBL" id="JAODUO010000213">
    <property type="protein sequence ID" value="KAK2186105.1"/>
    <property type="molecule type" value="Genomic_DNA"/>
</dbReference>
<evidence type="ECO:0000259" key="1">
    <source>
        <dbReference type="Pfam" id="PF09172"/>
    </source>
</evidence>
<dbReference type="InterPro" id="IPR015819">
    <property type="entry name" value="Lipid_transp_b-sht_shell"/>
</dbReference>
<keyword evidence="3" id="KW-1185">Reference proteome</keyword>
<evidence type="ECO:0000313" key="2">
    <source>
        <dbReference type="EMBL" id="KAK2186105.1"/>
    </source>
</evidence>
<dbReference type="InterPro" id="IPR015255">
    <property type="entry name" value="Vitellinogen_open_b-sht"/>
</dbReference>
<dbReference type="SUPFAM" id="SSF56968">
    <property type="entry name" value="Lipovitellin-phosvitin complex, beta-sheet shell regions"/>
    <property type="match status" value="1"/>
</dbReference>
<dbReference type="Proteomes" id="UP001209878">
    <property type="component" value="Unassembled WGS sequence"/>
</dbReference>
<accession>A0AAD9P183</accession>
<protein>
    <recommendedName>
        <fullName evidence="1">Vitellinogen open beta-sheet domain-containing protein</fullName>
    </recommendedName>
</protein>
<organism evidence="2 3">
    <name type="scientific">Ridgeia piscesae</name>
    <name type="common">Tubeworm</name>
    <dbReference type="NCBI Taxonomy" id="27915"/>
    <lineage>
        <taxon>Eukaryota</taxon>
        <taxon>Metazoa</taxon>
        <taxon>Spiralia</taxon>
        <taxon>Lophotrochozoa</taxon>
        <taxon>Annelida</taxon>
        <taxon>Polychaeta</taxon>
        <taxon>Sedentaria</taxon>
        <taxon>Canalipalpata</taxon>
        <taxon>Sabellida</taxon>
        <taxon>Siboglinidae</taxon>
        <taxon>Ridgeia</taxon>
    </lineage>
</organism>
<proteinExistence type="predicted"/>
<name>A0AAD9P183_RIDPI</name>
<dbReference type="Gene3D" id="2.20.80.10">
    <property type="entry name" value="Lipovitellin-phosvitin complex, chain A, domain 4"/>
    <property type="match status" value="1"/>
</dbReference>
<sequence length="172" mass="17560">MNMLKTLALVDSAINIPTPLGAALALKLTAVAAVHAKGTAKLSGIASLAELASGTVPMAPITAAIDMAPSCVIEVTAHMAMDATILRAGTAIKALVHAQMPIAADVAIDMATWKMSAKVKLPTAPQQIASIEVMPICYVDVIHAAPKAAMFETVVAEIADPTIIAAFPIKVG</sequence>